<dbReference type="KEGG" id="pfla:Pflav_015170"/>
<organism evidence="1 2">
    <name type="scientific">Phytohabitans flavus</name>
    <dbReference type="NCBI Taxonomy" id="1076124"/>
    <lineage>
        <taxon>Bacteria</taxon>
        <taxon>Bacillati</taxon>
        <taxon>Actinomycetota</taxon>
        <taxon>Actinomycetes</taxon>
        <taxon>Micromonosporales</taxon>
        <taxon>Micromonosporaceae</taxon>
    </lineage>
</organism>
<evidence type="ECO:0000313" key="1">
    <source>
        <dbReference type="EMBL" id="BCB75107.1"/>
    </source>
</evidence>
<keyword evidence="2" id="KW-1185">Reference proteome</keyword>
<name>A0A6F8XMS2_9ACTN</name>
<dbReference type="EMBL" id="AP022870">
    <property type="protein sequence ID" value="BCB75107.1"/>
    <property type="molecule type" value="Genomic_DNA"/>
</dbReference>
<evidence type="ECO:0000313" key="2">
    <source>
        <dbReference type="Proteomes" id="UP000502508"/>
    </source>
</evidence>
<reference evidence="1 2" key="2">
    <citation type="submission" date="2020-03" db="EMBL/GenBank/DDBJ databases">
        <authorList>
            <person name="Ichikawa N."/>
            <person name="Kimura A."/>
            <person name="Kitahashi Y."/>
            <person name="Uohara A."/>
        </authorList>
    </citation>
    <scope>NUCLEOTIDE SEQUENCE [LARGE SCALE GENOMIC DNA]</scope>
    <source>
        <strain evidence="1 2">NBRC 107702</strain>
    </source>
</reference>
<gene>
    <name evidence="1" type="ORF">Pflav_015170</name>
</gene>
<dbReference type="Proteomes" id="UP000502508">
    <property type="component" value="Chromosome"/>
</dbReference>
<dbReference type="AlphaFoldDB" id="A0A6F8XMS2"/>
<proteinExistence type="predicted"/>
<sequence>MIRVLKDAQGRGEVRQRALHWQLRHRTVAQAWQHAFRVHRSDAGGIYCLAMSFAHTVAGLGSRRKGWPRLQD</sequence>
<reference evidence="1 2" key="1">
    <citation type="submission" date="2020-03" db="EMBL/GenBank/DDBJ databases">
        <title>Whole genome shotgun sequence of Phytohabitans flavus NBRC 107702.</title>
        <authorList>
            <person name="Komaki H."/>
            <person name="Tamura T."/>
        </authorList>
    </citation>
    <scope>NUCLEOTIDE SEQUENCE [LARGE SCALE GENOMIC DNA]</scope>
    <source>
        <strain evidence="1 2">NBRC 107702</strain>
    </source>
</reference>
<protein>
    <submittedName>
        <fullName evidence="1">Uncharacterized protein</fullName>
    </submittedName>
</protein>
<accession>A0A6F8XMS2</accession>